<keyword evidence="6 8" id="KW-0234">DNA repair</keyword>
<dbReference type="Gene3D" id="1.10.10.10">
    <property type="entry name" value="Winged helix-like DNA-binding domain superfamily/Winged helix DNA-binding domain"/>
    <property type="match status" value="1"/>
</dbReference>
<dbReference type="InterPro" id="IPR001497">
    <property type="entry name" value="MethylDNA_cys_MeTrfase_AS"/>
</dbReference>
<feature type="domain" description="Methylated-DNA-[protein]-cysteine S-methyltransferase DNA binding" evidence="9">
    <location>
        <begin position="78"/>
        <end position="157"/>
    </location>
</feature>
<accession>A0A1I2WE09</accession>
<comment type="subcellular location">
    <subcellularLocation>
        <location evidence="8">Cytoplasm</location>
    </subcellularLocation>
</comment>
<dbReference type="InterPro" id="IPR036631">
    <property type="entry name" value="MGMT_N_sf"/>
</dbReference>
<evidence type="ECO:0000313" key="11">
    <source>
        <dbReference type="EMBL" id="SFG99525.1"/>
    </source>
</evidence>
<evidence type="ECO:0000256" key="3">
    <source>
        <dbReference type="ARBA" id="ARBA00022603"/>
    </source>
</evidence>
<comment type="catalytic activity">
    <reaction evidence="7 8">
        <text>a 6-O-methyl-2'-deoxyguanosine in DNA + L-cysteinyl-[protein] = S-methyl-L-cysteinyl-[protein] + a 2'-deoxyguanosine in DNA</text>
        <dbReference type="Rhea" id="RHEA:24000"/>
        <dbReference type="Rhea" id="RHEA-COMP:10131"/>
        <dbReference type="Rhea" id="RHEA-COMP:10132"/>
        <dbReference type="Rhea" id="RHEA-COMP:11367"/>
        <dbReference type="Rhea" id="RHEA-COMP:11368"/>
        <dbReference type="ChEBI" id="CHEBI:29950"/>
        <dbReference type="ChEBI" id="CHEBI:82612"/>
        <dbReference type="ChEBI" id="CHEBI:85445"/>
        <dbReference type="ChEBI" id="CHEBI:85448"/>
        <dbReference type="EC" id="2.1.1.63"/>
    </reaction>
</comment>
<keyword evidence="2 8" id="KW-0963">Cytoplasm</keyword>
<dbReference type="Gene3D" id="3.30.160.70">
    <property type="entry name" value="Methylated DNA-protein cysteine methyltransferase domain"/>
    <property type="match status" value="1"/>
</dbReference>
<comment type="catalytic activity">
    <reaction evidence="1 8">
        <text>a 4-O-methyl-thymidine in DNA + L-cysteinyl-[protein] = a thymidine in DNA + S-methyl-L-cysteinyl-[protein]</text>
        <dbReference type="Rhea" id="RHEA:53428"/>
        <dbReference type="Rhea" id="RHEA-COMP:10131"/>
        <dbReference type="Rhea" id="RHEA-COMP:10132"/>
        <dbReference type="Rhea" id="RHEA-COMP:13555"/>
        <dbReference type="Rhea" id="RHEA-COMP:13556"/>
        <dbReference type="ChEBI" id="CHEBI:29950"/>
        <dbReference type="ChEBI" id="CHEBI:82612"/>
        <dbReference type="ChEBI" id="CHEBI:137386"/>
        <dbReference type="ChEBI" id="CHEBI:137387"/>
        <dbReference type="EC" id="2.1.1.63"/>
    </reaction>
</comment>
<dbReference type="STRING" id="582675.SAMN05192565_12241"/>
<organism evidence="11 12">
    <name type="scientific">Methylobacterium gossipiicola</name>
    <dbReference type="NCBI Taxonomy" id="582675"/>
    <lineage>
        <taxon>Bacteria</taxon>
        <taxon>Pseudomonadati</taxon>
        <taxon>Pseudomonadota</taxon>
        <taxon>Alphaproteobacteria</taxon>
        <taxon>Hyphomicrobiales</taxon>
        <taxon>Methylobacteriaceae</taxon>
        <taxon>Methylobacterium</taxon>
    </lineage>
</organism>
<dbReference type="GO" id="GO:0005737">
    <property type="term" value="C:cytoplasm"/>
    <property type="evidence" value="ECO:0007669"/>
    <property type="project" value="UniProtKB-SubCell"/>
</dbReference>
<sequence>MSDTRYTILPSPIGPLLLAGMNERLACIGFPAGKGAVAPKPDWLRDDAVFAEARAQLGAYFAGRLTRFDLDLDPRGTPFQRAVWDELTRIPPGRTISYGALARRIGRPSASRAVGAANGANPLPIVVPCHRVIGTNGTLTGFAGGLETKRFLLALEGGPEAPADQFDLL</sequence>
<dbReference type="InterPro" id="IPR014048">
    <property type="entry name" value="MethylDNA_cys_MeTrfase_DNA-bd"/>
</dbReference>
<dbReference type="InterPro" id="IPR023546">
    <property type="entry name" value="MGMT"/>
</dbReference>
<keyword evidence="12" id="KW-1185">Reference proteome</keyword>
<dbReference type="Proteomes" id="UP000199229">
    <property type="component" value="Unassembled WGS sequence"/>
</dbReference>
<dbReference type="Pfam" id="PF01035">
    <property type="entry name" value="DNA_binding_1"/>
    <property type="match status" value="1"/>
</dbReference>
<dbReference type="PANTHER" id="PTHR10815">
    <property type="entry name" value="METHYLATED-DNA--PROTEIN-CYSTEINE METHYLTRANSFERASE"/>
    <property type="match status" value="1"/>
</dbReference>
<comment type="similarity">
    <text evidence="8">Belongs to the MGMT family.</text>
</comment>
<comment type="miscellaneous">
    <text evidence="8">This enzyme catalyzes only one turnover and therefore is not strictly catalytic. According to one definition, an enzyme is a biocatalyst that acts repeatedly and over many reaction cycles.</text>
</comment>
<dbReference type="InterPro" id="IPR036217">
    <property type="entry name" value="MethylDNA_cys_MeTrfase_DNAb"/>
</dbReference>
<comment type="function">
    <text evidence="8">Involved in the cellular defense against the biological effects of O6-methylguanine (O6-MeG) and O4-methylthymine (O4-MeT) in DNA. Repairs the methylated nucleobase in DNA by stoichiometrically transferring the methyl group to a cysteine residue in the enzyme. This is a suicide reaction: the enzyme is irreversibly inactivated.</text>
</comment>
<evidence type="ECO:0000256" key="2">
    <source>
        <dbReference type="ARBA" id="ARBA00022490"/>
    </source>
</evidence>
<dbReference type="EMBL" id="FOPM01000022">
    <property type="protein sequence ID" value="SFG99525.1"/>
    <property type="molecule type" value="Genomic_DNA"/>
</dbReference>
<keyword evidence="5 8" id="KW-0227">DNA damage</keyword>
<dbReference type="HAMAP" id="MF_00772">
    <property type="entry name" value="OGT"/>
    <property type="match status" value="1"/>
</dbReference>
<evidence type="ECO:0000256" key="7">
    <source>
        <dbReference type="ARBA" id="ARBA00049348"/>
    </source>
</evidence>
<dbReference type="Pfam" id="PF02870">
    <property type="entry name" value="Methyltransf_1N"/>
    <property type="match status" value="1"/>
</dbReference>
<dbReference type="SUPFAM" id="SSF46767">
    <property type="entry name" value="Methylated DNA-protein cysteine methyltransferase, C-terminal domain"/>
    <property type="match status" value="1"/>
</dbReference>
<dbReference type="RefSeq" id="WP_091974156.1">
    <property type="nucleotide sequence ID" value="NZ_FOPM01000022.1"/>
</dbReference>
<evidence type="ECO:0000313" key="12">
    <source>
        <dbReference type="Proteomes" id="UP000199229"/>
    </source>
</evidence>
<evidence type="ECO:0000259" key="9">
    <source>
        <dbReference type="Pfam" id="PF01035"/>
    </source>
</evidence>
<dbReference type="AlphaFoldDB" id="A0A1I2WE09"/>
<proteinExistence type="inferred from homology"/>
<keyword evidence="4 8" id="KW-0808">Transferase</keyword>
<evidence type="ECO:0000256" key="4">
    <source>
        <dbReference type="ARBA" id="ARBA00022679"/>
    </source>
</evidence>
<dbReference type="OrthoDB" id="9802228at2"/>
<evidence type="ECO:0000256" key="6">
    <source>
        <dbReference type="ARBA" id="ARBA00023204"/>
    </source>
</evidence>
<dbReference type="PANTHER" id="PTHR10815:SF5">
    <property type="entry name" value="METHYLATED-DNA--PROTEIN-CYSTEINE METHYLTRANSFERASE"/>
    <property type="match status" value="1"/>
</dbReference>
<dbReference type="PROSITE" id="PS00374">
    <property type="entry name" value="MGMT"/>
    <property type="match status" value="1"/>
</dbReference>
<name>A0A1I2WE09_9HYPH</name>
<feature type="domain" description="Methylguanine DNA methyltransferase ribonuclease-like" evidence="10">
    <location>
        <begin position="5"/>
        <end position="74"/>
    </location>
</feature>
<dbReference type="InterPro" id="IPR008332">
    <property type="entry name" value="MethylG_MeTrfase_N"/>
</dbReference>
<dbReference type="InterPro" id="IPR036388">
    <property type="entry name" value="WH-like_DNA-bd_sf"/>
</dbReference>
<evidence type="ECO:0000259" key="10">
    <source>
        <dbReference type="Pfam" id="PF02870"/>
    </source>
</evidence>
<dbReference type="SUPFAM" id="SSF53155">
    <property type="entry name" value="Methylated DNA-protein cysteine methyltransferase domain"/>
    <property type="match status" value="1"/>
</dbReference>
<dbReference type="FunFam" id="1.10.10.10:FF:000337">
    <property type="entry name" value="Methylated-DNA--protein-cysteine methyltransferase"/>
    <property type="match status" value="1"/>
</dbReference>
<evidence type="ECO:0000256" key="5">
    <source>
        <dbReference type="ARBA" id="ARBA00022763"/>
    </source>
</evidence>
<dbReference type="EC" id="2.1.1.63" evidence="8"/>
<dbReference type="NCBIfam" id="TIGR00589">
    <property type="entry name" value="ogt"/>
    <property type="match status" value="1"/>
</dbReference>
<dbReference type="GO" id="GO:0003908">
    <property type="term" value="F:methylated-DNA-[protein]-cysteine S-methyltransferase activity"/>
    <property type="evidence" value="ECO:0007669"/>
    <property type="project" value="UniProtKB-UniRule"/>
</dbReference>
<gene>
    <name evidence="11" type="ORF">SAMN05192565_12241</name>
</gene>
<keyword evidence="3 8" id="KW-0489">Methyltransferase</keyword>
<dbReference type="GO" id="GO:0006307">
    <property type="term" value="P:DNA alkylation repair"/>
    <property type="evidence" value="ECO:0007669"/>
    <property type="project" value="UniProtKB-UniRule"/>
</dbReference>
<reference evidence="12" key="1">
    <citation type="submission" date="2016-10" db="EMBL/GenBank/DDBJ databases">
        <authorList>
            <person name="Varghese N."/>
            <person name="Submissions S."/>
        </authorList>
    </citation>
    <scope>NUCLEOTIDE SEQUENCE [LARGE SCALE GENOMIC DNA]</scope>
    <source>
        <strain evidence="12">Gh-105</strain>
    </source>
</reference>
<dbReference type="CDD" id="cd06445">
    <property type="entry name" value="ATase"/>
    <property type="match status" value="1"/>
</dbReference>
<dbReference type="GO" id="GO:0032259">
    <property type="term" value="P:methylation"/>
    <property type="evidence" value="ECO:0007669"/>
    <property type="project" value="UniProtKB-KW"/>
</dbReference>
<evidence type="ECO:0000256" key="1">
    <source>
        <dbReference type="ARBA" id="ARBA00001286"/>
    </source>
</evidence>
<protein>
    <recommendedName>
        <fullName evidence="8">Methylated-DNA--protein-cysteine methyltransferase</fullName>
        <ecNumber evidence="8">2.1.1.63</ecNumber>
    </recommendedName>
    <alternativeName>
        <fullName evidence="8">6-O-methylguanine-DNA methyltransferase</fullName>
        <shortName evidence="8">MGMT</shortName>
    </alternativeName>
    <alternativeName>
        <fullName evidence="8">O-6-methylguanine-DNA-alkyltransferase</fullName>
    </alternativeName>
</protein>
<feature type="active site" description="Nucleophile; methyl group acceptor" evidence="8">
    <location>
        <position position="129"/>
    </location>
</feature>
<evidence type="ECO:0000256" key="8">
    <source>
        <dbReference type="HAMAP-Rule" id="MF_00772"/>
    </source>
</evidence>